<evidence type="ECO:0000256" key="1">
    <source>
        <dbReference type="ARBA" id="ARBA00022553"/>
    </source>
</evidence>
<dbReference type="CDD" id="cd02440">
    <property type="entry name" value="AdoMet_MTases"/>
    <property type="match status" value="1"/>
</dbReference>
<evidence type="ECO:0000313" key="6">
    <source>
        <dbReference type="Proteomes" id="UP000070133"/>
    </source>
</evidence>
<evidence type="ECO:0000256" key="3">
    <source>
        <dbReference type="ARBA" id="ARBA00022679"/>
    </source>
</evidence>
<keyword evidence="3" id="KW-0808">Transferase</keyword>
<dbReference type="PROSITE" id="PS51585">
    <property type="entry name" value="SAM_MT_TPMT"/>
    <property type="match status" value="1"/>
</dbReference>
<comment type="caution">
    <text evidence="5">The sequence shown here is derived from an EMBL/GenBank/DDBJ whole genome shotgun (WGS) entry which is preliminary data.</text>
</comment>
<evidence type="ECO:0000313" key="5">
    <source>
        <dbReference type="EMBL" id="KXS97347.1"/>
    </source>
</evidence>
<dbReference type="Pfam" id="PF05724">
    <property type="entry name" value="TPMT"/>
    <property type="match status" value="1"/>
</dbReference>
<accession>A0A139H4F7</accession>
<dbReference type="SUPFAM" id="SSF53335">
    <property type="entry name" value="S-adenosyl-L-methionine-dependent methyltransferases"/>
    <property type="match status" value="1"/>
</dbReference>
<organism evidence="5 6">
    <name type="scientific">Pseudocercospora eumusae</name>
    <dbReference type="NCBI Taxonomy" id="321146"/>
    <lineage>
        <taxon>Eukaryota</taxon>
        <taxon>Fungi</taxon>
        <taxon>Dikarya</taxon>
        <taxon>Ascomycota</taxon>
        <taxon>Pezizomycotina</taxon>
        <taxon>Dothideomycetes</taxon>
        <taxon>Dothideomycetidae</taxon>
        <taxon>Mycosphaerellales</taxon>
        <taxon>Mycosphaerellaceae</taxon>
        <taxon>Pseudocercospora</taxon>
    </lineage>
</organism>
<gene>
    <name evidence="5" type="ORF">AC578_10739</name>
</gene>
<keyword evidence="2" id="KW-0489">Methyltransferase</keyword>
<protein>
    <submittedName>
        <fullName evidence="5">Uncharacterized protein</fullName>
    </submittedName>
</protein>
<dbReference type="Proteomes" id="UP000070133">
    <property type="component" value="Unassembled WGS sequence"/>
</dbReference>
<dbReference type="OrthoDB" id="276151at2759"/>
<dbReference type="AlphaFoldDB" id="A0A139H4F7"/>
<dbReference type="PANTHER" id="PTHR32183">
    <property type="match status" value="1"/>
</dbReference>
<name>A0A139H4F7_9PEZI</name>
<dbReference type="InterPro" id="IPR008854">
    <property type="entry name" value="TPMT"/>
</dbReference>
<dbReference type="PANTHER" id="PTHR32183:SF6">
    <property type="entry name" value="CYSTEINE SULFINATE DESULFINASE_CYSTEINE DESULFURASE AND RELATED ENZYMES"/>
    <property type="match status" value="1"/>
</dbReference>
<dbReference type="InterPro" id="IPR029063">
    <property type="entry name" value="SAM-dependent_MTases_sf"/>
</dbReference>
<sequence>MLRLRSIRALQIRARSLHTAVNRPKPYRPVVDIPEMADFEVRAKLKSQFLDRPSDQHIERWDDLWKQSVTPWDRNGPSVALKDAITGHEELFGSPIAGHGKGQRKRALVPGCGRGYDVLLLASLGYDAYGVDGSEAAIGEAKKVQAMSVDSEVYAIHDAKVGRGESKFILCDFFKDDFLQDTKGADFDVVFDYTFLCALPPEMRPKWASRMRDMLSPSGLLVCLQWPLGKDPKEGGPPHALTNELYVELFKSPGEDVKYGEDGRAIETDRDVSSTGLVRVKHYRPERTHPAGQTSDYVSIWKRQSSGGSNNRL</sequence>
<dbReference type="Gene3D" id="3.40.50.150">
    <property type="entry name" value="Vaccinia Virus protein VP39"/>
    <property type="match status" value="1"/>
</dbReference>
<evidence type="ECO:0000256" key="2">
    <source>
        <dbReference type="ARBA" id="ARBA00022603"/>
    </source>
</evidence>
<keyword evidence="1" id="KW-0597">Phosphoprotein</keyword>
<dbReference type="STRING" id="321146.A0A139H4F7"/>
<keyword evidence="4" id="KW-0949">S-adenosyl-L-methionine</keyword>
<dbReference type="GO" id="GO:0032259">
    <property type="term" value="P:methylation"/>
    <property type="evidence" value="ECO:0007669"/>
    <property type="project" value="UniProtKB-KW"/>
</dbReference>
<dbReference type="EMBL" id="LFZN01000146">
    <property type="protein sequence ID" value="KXS97347.1"/>
    <property type="molecule type" value="Genomic_DNA"/>
</dbReference>
<keyword evidence="6" id="KW-1185">Reference proteome</keyword>
<proteinExistence type="predicted"/>
<dbReference type="GO" id="GO:0008757">
    <property type="term" value="F:S-adenosylmethionine-dependent methyltransferase activity"/>
    <property type="evidence" value="ECO:0007669"/>
    <property type="project" value="InterPro"/>
</dbReference>
<reference evidence="5 6" key="1">
    <citation type="submission" date="2015-07" db="EMBL/GenBank/DDBJ databases">
        <title>Comparative genomics of the Sigatoka disease complex on banana suggests a link between parallel evolutionary changes in Pseudocercospora fijiensis and Pseudocercospora eumusae and increased virulence on the banana host.</title>
        <authorList>
            <person name="Chang T.-C."/>
            <person name="Salvucci A."/>
            <person name="Crous P.W."/>
            <person name="Stergiopoulos I."/>
        </authorList>
    </citation>
    <scope>NUCLEOTIDE SEQUENCE [LARGE SCALE GENOMIC DNA]</scope>
    <source>
        <strain evidence="5 6">CBS 114824</strain>
    </source>
</reference>
<evidence type="ECO:0000256" key="4">
    <source>
        <dbReference type="ARBA" id="ARBA00022691"/>
    </source>
</evidence>